<dbReference type="EMBL" id="KZ805301">
    <property type="protein sequence ID" value="PVI08059.1"/>
    <property type="molecule type" value="Genomic_DNA"/>
</dbReference>
<feature type="domain" description="C2H2-type" evidence="2">
    <location>
        <begin position="305"/>
        <end position="336"/>
    </location>
</feature>
<keyword evidence="1" id="KW-0479">Metal-binding</keyword>
<dbReference type="OrthoDB" id="5397557at2759"/>
<gene>
    <name evidence="3" type="ORF">DM02DRAFT_621603</name>
</gene>
<name>A0A2V1EDG3_9PLEO</name>
<keyword evidence="1" id="KW-0862">Zinc</keyword>
<dbReference type="Proteomes" id="UP000244855">
    <property type="component" value="Unassembled WGS sequence"/>
</dbReference>
<evidence type="ECO:0000256" key="1">
    <source>
        <dbReference type="PROSITE-ProRule" id="PRU00042"/>
    </source>
</evidence>
<dbReference type="AlphaFoldDB" id="A0A2V1EDG3"/>
<evidence type="ECO:0000313" key="4">
    <source>
        <dbReference type="Proteomes" id="UP000244855"/>
    </source>
</evidence>
<reference evidence="3 4" key="1">
    <citation type="journal article" date="2018" name="Sci. Rep.">
        <title>Comparative genomics provides insights into the lifestyle and reveals functional heterogeneity of dark septate endophytic fungi.</title>
        <authorList>
            <person name="Knapp D.G."/>
            <person name="Nemeth J.B."/>
            <person name="Barry K."/>
            <person name="Hainaut M."/>
            <person name="Henrissat B."/>
            <person name="Johnson J."/>
            <person name="Kuo A."/>
            <person name="Lim J.H.P."/>
            <person name="Lipzen A."/>
            <person name="Nolan M."/>
            <person name="Ohm R.A."/>
            <person name="Tamas L."/>
            <person name="Grigoriev I.V."/>
            <person name="Spatafora J.W."/>
            <person name="Nagy L.G."/>
            <person name="Kovacs G.M."/>
        </authorList>
    </citation>
    <scope>NUCLEOTIDE SEQUENCE [LARGE SCALE GENOMIC DNA]</scope>
    <source>
        <strain evidence="3 4">DSE2036</strain>
    </source>
</reference>
<dbReference type="PROSITE" id="PS00028">
    <property type="entry name" value="ZINC_FINGER_C2H2_1"/>
    <property type="match status" value="1"/>
</dbReference>
<evidence type="ECO:0000313" key="3">
    <source>
        <dbReference type="EMBL" id="PVI08059.1"/>
    </source>
</evidence>
<proteinExistence type="predicted"/>
<organism evidence="3 4">
    <name type="scientific">Periconia macrospinosa</name>
    <dbReference type="NCBI Taxonomy" id="97972"/>
    <lineage>
        <taxon>Eukaryota</taxon>
        <taxon>Fungi</taxon>
        <taxon>Dikarya</taxon>
        <taxon>Ascomycota</taxon>
        <taxon>Pezizomycotina</taxon>
        <taxon>Dothideomycetes</taxon>
        <taxon>Pleosporomycetidae</taxon>
        <taxon>Pleosporales</taxon>
        <taxon>Massarineae</taxon>
        <taxon>Periconiaceae</taxon>
        <taxon>Periconia</taxon>
    </lineage>
</organism>
<dbReference type="InterPro" id="IPR013087">
    <property type="entry name" value="Znf_C2H2_type"/>
</dbReference>
<evidence type="ECO:0000259" key="2">
    <source>
        <dbReference type="PROSITE" id="PS50157"/>
    </source>
</evidence>
<dbReference type="PROSITE" id="PS50157">
    <property type="entry name" value="ZINC_FINGER_C2H2_2"/>
    <property type="match status" value="1"/>
</dbReference>
<keyword evidence="1" id="KW-0863">Zinc-finger</keyword>
<keyword evidence="4" id="KW-1185">Reference proteome</keyword>
<accession>A0A2V1EDG3</accession>
<sequence>MVWYSAIPSGNWRKPINLNLHCTLHGELRVPFAQHVSLPDTPSSNASFPQFTLLPLELQLKVIYYCDQSTLFQLIHTSSFIRAEASKLFFSNPEVFYWINAKWLLEGAYPGYTVHDLNFMMRVEHLVIEFSWMKEDTWMDPAERTAWNYIDKVLTTGMLGNIRKFWSMVQLRFPRLKRVTISDDYDRSGLYWKVGEMGPTDIKVFVALRQGGDKYPYRRLERRLWQRMVTSQADTHTDTKLQWEKRPPWCEPLITMPYRRLHGLVGKFQDFYIRQDHWYGQDQSIRIFKIAAVEKYHFDGRHCSFRCSVQDCNTVFQQPEEYTTHAIDTRHDEMHPLPESFKHLFAKNDKRHEQLKEDLSKRRKHILEQCGSEGSSQRQAAMKEIMHQLENNALLSAQGKSASEHKWWDIIDSFLYPRDG</sequence>
<protein>
    <recommendedName>
        <fullName evidence="2">C2H2-type domain-containing protein</fullName>
    </recommendedName>
</protein>
<dbReference type="GO" id="GO:0008270">
    <property type="term" value="F:zinc ion binding"/>
    <property type="evidence" value="ECO:0007669"/>
    <property type="project" value="UniProtKB-KW"/>
</dbReference>